<dbReference type="AlphaFoldDB" id="A0A0F6AB19"/>
<evidence type="ECO:0000313" key="1">
    <source>
        <dbReference type="EMBL" id="KKE83333.1"/>
    </source>
</evidence>
<comment type="caution">
    <text evidence="1">The sequence shown here is derived from an EMBL/GenBank/DDBJ whole genome shotgun (WGS) entry which is preliminary data.</text>
</comment>
<organism evidence="1 2">
    <name type="scientific">Pseudoalteromonas luteoviolacea S4054</name>
    <dbReference type="NCBI Taxonomy" id="1129367"/>
    <lineage>
        <taxon>Bacteria</taxon>
        <taxon>Pseudomonadati</taxon>
        <taxon>Pseudomonadota</taxon>
        <taxon>Gammaproteobacteria</taxon>
        <taxon>Alteromonadales</taxon>
        <taxon>Pseudoalteromonadaceae</taxon>
        <taxon>Pseudoalteromonas</taxon>
    </lineage>
</organism>
<reference evidence="1 2" key="1">
    <citation type="journal article" date="2015" name="BMC Genomics">
        <title>Genome mining reveals unlocked bioactive potential of marine Gram-negative bacteria.</title>
        <authorList>
            <person name="Machado H."/>
            <person name="Sonnenschein E.C."/>
            <person name="Melchiorsen J."/>
            <person name="Gram L."/>
        </authorList>
    </citation>
    <scope>NUCLEOTIDE SEQUENCE [LARGE SCALE GENOMIC DNA]</scope>
    <source>
        <strain evidence="1 2">S4054</strain>
    </source>
</reference>
<protein>
    <submittedName>
        <fullName evidence="1">Uncharacterized protein</fullName>
    </submittedName>
</protein>
<proteinExistence type="predicted"/>
<dbReference type="EMBL" id="AUXW01000148">
    <property type="protein sequence ID" value="KKE83333.1"/>
    <property type="molecule type" value="Genomic_DNA"/>
</dbReference>
<gene>
    <name evidence="1" type="ORF">N479_14415</name>
</gene>
<name>A0A0F6AB19_9GAMM</name>
<dbReference type="PATRIC" id="fig|1129367.4.peg.2714"/>
<accession>A0A0F6AB19</accession>
<evidence type="ECO:0000313" key="2">
    <source>
        <dbReference type="Proteomes" id="UP000033434"/>
    </source>
</evidence>
<dbReference type="Proteomes" id="UP000033434">
    <property type="component" value="Unassembled WGS sequence"/>
</dbReference>
<sequence length="32" mass="3659">MESSPSALKNQTYGFTFHGATFCQMKLIDYEL</sequence>